<feature type="transmembrane region" description="Helical" evidence="1">
    <location>
        <begin position="83"/>
        <end position="102"/>
    </location>
</feature>
<feature type="transmembrane region" description="Helical" evidence="1">
    <location>
        <begin position="302"/>
        <end position="323"/>
    </location>
</feature>
<dbReference type="STRING" id="1195236.CTER_5073"/>
<proteinExistence type="predicted"/>
<keyword evidence="3" id="KW-1185">Reference proteome</keyword>
<comment type="caution">
    <text evidence="2">The sequence shown here is derived from an EMBL/GenBank/DDBJ whole genome shotgun (WGS) entry which is preliminary data.</text>
</comment>
<keyword evidence="1" id="KW-0472">Membrane</keyword>
<evidence type="ECO:0000313" key="3">
    <source>
        <dbReference type="Proteomes" id="UP000014155"/>
    </source>
</evidence>
<evidence type="ECO:0000256" key="1">
    <source>
        <dbReference type="SAM" id="Phobius"/>
    </source>
</evidence>
<dbReference type="RefSeq" id="WP_004630556.1">
    <property type="nucleotide sequence ID" value="NZ_AORV01000068.1"/>
</dbReference>
<gene>
    <name evidence="2" type="ORF">CTER_5073</name>
</gene>
<name>S0FFH7_RUMCE</name>
<organism evidence="2 3">
    <name type="scientific">Ruminiclostridium cellobioparum subsp. termitidis CT1112</name>
    <dbReference type="NCBI Taxonomy" id="1195236"/>
    <lineage>
        <taxon>Bacteria</taxon>
        <taxon>Bacillati</taxon>
        <taxon>Bacillota</taxon>
        <taxon>Clostridia</taxon>
        <taxon>Eubacteriales</taxon>
        <taxon>Oscillospiraceae</taxon>
        <taxon>Ruminiclostridium</taxon>
    </lineage>
</organism>
<dbReference type="EMBL" id="AORV01000068">
    <property type="protein sequence ID" value="EMS69272.1"/>
    <property type="molecule type" value="Genomic_DNA"/>
</dbReference>
<feature type="transmembrane region" description="Helical" evidence="1">
    <location>
        <begin position="181"/>
        <end position="205"/>
    </location>
</feature>
<keyword evidence="1" id="KW-1133">Transmembrane helix</keyword>
<evidence type="ECO:0000313" key="2">
    <source>
        <dbReference type="EMBL" id="EMS69272.1"/>
    </source>
</evidence>
<sequence length="331" mass="37639">MSLIERYILAVTEKLPEDIRYDVAEELRSNIEDMLPENAAESEIREVLERLGNPAKLAQEYNPTKRYLIGPALYDSYFSVLKTVVSIVVAVVLWITVLDWVFKGTIDFDQVELWKKLFTDSIEAALSGGLQAALWVTVVFAIMERSGVSQNELPFAKKKWSLDELPTAPVSKKAVISRGEIIVAMFFTILFTALLYLKPQLIAVYINDPAKTEAIPLFNTDRLHIYIPAVLLLALVQLCVAVWKFVQRRWTVPLAVAETVQGIAGSFLVIVMFNDRQLFNRDFFSKIADMMKMPVSQVIHNWFWATMIITVVIFAGITIWHSVSVFNKCKK</sequence>
<keyword evidence="1" id="KW-0812">Transmembrane</keyword>
<dbReference type="Proteomes" id="UP000014155">
    <property type="component" value="Unassembled WGS sequence"/>
</dbReference>
<reference evidence="2 3" key="1">
    <citation type="journal article" date="2013" name="Genome Announc.">
        <title>Draft Genome Sequence of the Cellulolytic, Mesophilic, Anaerobic Bacterium Clostridium termitidis Strain CT1112 (DSM 5398).</title>
        <authorList>
            <person name="Lal S."/>
            <person name="Ramachandran U."/>
            <person name="Zhang X."/>
            <person name="Munir R."/>
            <person name="Sparling R."/>
            <person name="Levin D.B."/>
        </authorList>
    </citation>
    <scope>NUCLEOTIDE SEQUENCE [LARGE SCALE GENOMIC DNA]</scope>
    <source>
        <strain evidence="2 3">CT1112</strain>
    </source>
</reference>
<protein>
    <submittedName>
        <fullName evidence="2">Uncharacterized protein</fullName>
    </submittedName>
</protein>
<dbReference type="PATRIC" id="fig|1195236.3.peg.5268"/>
<accession>S0FFH7</accession>
<dbReference type="AlphaFoldDB" id="S0FFH7"/>
<feature type="transmembrane region" description="Helical" evidence="1">
    <location>
        <begin position="250"/>
        <end position="273"/>
    </location>
</feature>
<feature type="transmembrane region" description="Helical" evidence="1">
    <location>
        <begin position="225"/>
        <end position="243"/>
    </location>
</feature>
<dbReference type="eggNOG" id="COG0604">
    <property type="taxonomic scope" value="Bacteria"/>
</dbReference>
<dbReference type="Pfam" id="PF22564">
    <property type="entry name" value="HAAS"/>
    <property type="match status" value="1"/>
</dbReference>
<feature type="transmembrane region" description="Helical" evidence="1">
    <location>
        <begin position="122"/>
        <end position="143"/>
    </location>
</feature>